<feature type="region of interest" description="Disordered" evidence="1">
    <location>
        <begin position="334"/>
        <end position="361"/>
    </location>
</feature>
<evidence type="ECO:0000256" key="1">
    <source>
        <dbReference type="SAM" id="MobiDB-lite"/>
    </source>
</evidence>
<dbReference type="Pfam" id="PF00010">
    <property type="entry name" value="HLH"/>
    <property type="match status" value="1"/>
</dbReference>
<feature type="region of interest" description="Disordered" evidence="1">
    <location>
        <begin position="1"/>
        <end position="27"/>
    </location>
</feature>
<feature type="compositionally biased region" description="Low complexity" evidence="1">
    <location>
        <begin position="334"/>
        <end position="345"/>
    </location>
</feature>
<dbReference type="InterPro" id="IPR036638">
    <property type="entry name" value="HLH_DNA-bd_sf"/>
</dbReference>
<name>A0A4T0WYD9_9ASCO</name>
<dbReference type="OrthoDB" id="690068at2759"/>
<evidence type="ECO:0000313" key="3">
    <source>
        <dbReference type="EMBL" id="TID20465.1"/>
    </source>
</evidence>
<dbReference type="PROSITE" id="PS50888">
    <property type="entry name" value="BHLH"/>
    <property type="match status" value="1"/>
</dbReference>
<dbReference type="GO" id="GO:0046983">
    <property type="term" value="F:protein dimerization activity"/>
    <property type="evidence" value="ECO:0007669"/>
    <property type="project" value="InterPro"/>
</dbReference>
<feature type="region of interest" description="Disordered" evidence="1">
    <location>
        <begin position="64"/>
        <end position="85"/>
    </location>
</feature>
<reference evidence="3 4" key="1">
    <citation type="journal article" date="2019" name="Front. Genet.">
        <title>Whole-Genome Sequencing of the Opportunistic Yeast Pathogen Candida inconspicua Uncovers Its Hybrid Origin.</title>
        <authorList>
            <person name="Mixao V."/>
            <person name="Hansen A.P."/>
            <person name="Saus E."/>
            <person name="Boekhout T."/>
            <person name="Lass-Florl C."/>
            <person name="Gabaldon T."/>
        </authorList>
    </citation>
    <scope>NUCLEOTIDE SEQUENCE [LARGE SCALE GENOMIC DNA]</scope>
    <source>
        <strain evidence="3 4">CBS 180</strain>
    </source>
</reference>
<feature type="compositionally biased region" description="Low complexity" evidence="1">
    <location>
        <begin position="64"/>
        <end position="75"/>
    </location>
</feature>
<gene>
    <name evidence="3" type="ORF">CANINC_003582</name>
</gene>
<keyword evidence="4" id="KW-1185">Reference proteome</keyword>
<sequence length="361" mass="40446">MSTPQPFMLPPPPVFRPKNPTLTDSPSLTASYVDDKVYAASPLLHGSSAVSPIREEPEIILPLTTTTTPNNSSTTPRKRRRRRSAADAAAAAATVKHQHSAIEKRRRVKINREFEALKFIVPACRATVLQAQSQSQSHSQDPNNSIDTSAIMHKLTILQSTVEYIQYLHLIIKLLKVQMLVPPQTRSFFKKWLHANNDLTFANYDLPIVEYRDLTNDYNFNNLYLELAANDNKIPSHWLDPVTKKIDLFTADNLTNTTTVSSPLNSPNSNSNSNIDYENKLYRHSILQLQNDESSFKLPLPAIIDKYPSNKSATIIKTDTDTDHASLLLDFKRSSSTSTSSTTSPLLPPLSRHPSISNMLN</sequence>
<proteinExistence type="predicted"/>
<dbReference type="SMART" id="SM00353">
    <property type="entry name" value="HLH"/>
    <property type="match status" value="1"/>
</dbReference>
<dbReference type="InterPro" id="IPR011598">
    <property type="entry name" value="bHLH_dom"/>
</dbReference>
<evidence type="ECO:0000259" key="2">
    <source>
        <dbReference type="PROSITE" id="PS50888"/>
    </source>
</evidence>
<protein>
    <recommendedName>
        <fullName evidence="2">BHLH domain-containing protein</fullName>
    </recommendedName>
</protein>
<dbReference type="SUPFAM" id="SSF47459">
    <property type="entry name" value="HLH, helix-loop-helix DNA-binding domain"/>
    <property type="match status" value="1"/>
</dbReference>
<organism evidence="3 4">
    <name type="scientific">Pichia inconspicua</name>
    <dbReference type="NCBI Taxonomy" id="52247"/>
    <lineage>
        <taxon>Eukaryota</taxon>
        <taxon>Fungi</taxon>
        <taxon>Dikarya</taxon>
        <taxon>Ascomycota</taxon>
        <taxon>Saccharomycotina</taxon>
        <taxon>Pichiomycetes</taxon>
        <taxon>Pichiales</taxon>
        <taxon>Pichiaceae</taxon>
        <taxon>Pichia</taxon>
    </lineage>
</organism>
<evidence type="ECO:0000313" key="4">
    <source>
        <dbReference type="Proteomes" id="UP000307173"/>
    </source>
</evidence>
<dbReference type="AlphaFoldDB" id="A0A4T0WYD9"/>
<dbReference type="EMBL" id="SELW01000569">
    <property type="protein sequence ID" value="TID20465.1"/>
    <property type="molecule type" value="Genomic_DNA"/>
</dbReference>
<feature type="domain" description="BHLH" evidence="2">
    <location>
        <begin position="94"/>
        <end position="168"/>
    </location>
</feature>
<dbReference type="STRING" id="52247.A0A4T0WYD9"/>
<dbReference type="Proteomes" id="UP000307173">
    <property type="component" value="Unassembled WGS sequence"/>
</dbReference>
<accession>A0A4T0WYD9</accession>
<dbReference type="Gene3D" id="4.10.280.10">
    <property type="entry name" value="Helix-loop-helix DNA-binding domain"/>
    <property type="match status" value="1"/>
</dbReference>
<comment type="caution">
    <text evidence="3">The sequence shown here is derived from an EMBL/GenBank/DDBJ whole genome shotgun (WGS) entry which is preliminary data.</text>
</comment>